<keyword evidence="5" id="KW-1185">Reference proteome</keyword>
<dbReference type="PANTHER" id="PTHR32208:SF105">
    <property type="entry name" value="COPPER RADICAL OXIDASE"/>
    <property type="match status" value="1"/>
</dbReference>
<keyword evidence="1" id="KW-0732">Signal</keyword>
<feature type="domain" description="Glyoxal oxidase N-terminal" evidence="2">
    <location>
        <begin position="324"/>
        <end position="413"/>
    </location>
</feature>
<evidence type="ECO:0000259" key="3">
    <source>
        <dbReference type="Pfam" id="PF09118"/>
    </source>
</evidence>
<dbReference type="InterPro" id="IPR037293">
    <property type="entry name" value="Gal_Oxidase_central_sf"/>
</dbReference>
<dbReference type="Proteomes" id="UP000250140">
    <property type="component" value="Unassembled WGS sequence"/>
</dbReference>
<dbReference type="PANTHER" id="PTHR32208">
    <property type="entry name" value="SECRETED PROTEIN-RELATED"/>
    <property type="match status" value="1"/>
</dbReference>
<reference evidence="4 5" key="1">
    <citation type="journal article" date="2016" name="Nat. Commun.">
        <title>Ectomycorrhizal ecology is imprinted in the genome of the dominant symbiotic fungus Cenococcum geophilum.</title>
        <authorList>
            <consortium name="DOE Joint Genome Institute"/>
            <person name="Peter M."/>
            <person name="Kohler A."/>
            <person name="Ohm R.A."/>
            <person name="Kuo A."/>
            <person name="Krutzmann J."/>
            <person name="Morin E."/>
            <person name="Arend M."/>
            <person name="Barry K.W."/>
            <person name="Binder M."/>
            <person name="Choi C."/>
            <person name="Clum A."/>
            <person name="Copeland A."/>
            <person name="Grisel N."/>
            <person name="Haridas S."/>
            <person name="Kipfer T."/>
            <person name="LaButti K."/>
            <person name="Lindquist E."/>
            <person name="Lipzen A."/>
            <person name="Maire R."/>
            <person name="Meier B."/>
            <person name="Mihaltcheva S."/>
            <person name="Molinier V."/>
            <person name="Murat C."/>
            <person name="Poggeler S."/>
            <person name="Quandt C.A."/>
            <person name="Sperisen C."/>
            <person name="Tritt A."/>
            <person name="Tisserant E."/>
            <person name="Crous P.W."/>
            <person name="Henrissat B."/>
            <person name="Nehls U."/>
            <person name="Egli S."/>
            <person name="Spatafora J.W."/>
            <person name="Grigoriev I.V."/>
            <person name="Martin F.M."/>
        </authorList>
    </citation>
    <scope>NUCLEOTIDE SEQUENCE [LARGE SCALE GENOMIC DNA]</scope>
    <source>
        <strain evidence="4 5">CBS 207.34</strain>
    </source>
</reference>
<dbReference type="EMBL" id="KV750991">
    <property type="protein sequence ID" value="OCL02176.1"/>
    <property type="molecule type" value="Genomic_DNA"/>
</dbReference>
<dbReference type="AlphaFoldDB" id="A0A8E2ENV7"/>
<sequence>MLVEWNTVTSAVCSYNTHRINVIDIGATLQPESDCNMPCSGNSSEICGAGDRLTYYTWGGSPLYVWEFPTGNDAGLYEFLIGGVVVPLLTTASTNGKVTFLEKYGIGPPNSTGAYKLDLTQINNFTAAWRTMHVKTDIFCSGSVILPDRVGRQINVGGWANDATCGVRLYWPDGSLGQPSTNDWEENVNELSLQAGRWYPSVMVMANGSLLVVDGEEGSNGAPVPSLKILPKVGPTIFCDYLDRTNPYNLYPFLAVLPSGGVLITYYNEARILDEVTLETTRTLSNIPGAGTAMLLPQYAPYTDPLTIIICGRSVPGPEVALDNCTIERMPSKRVETCMVALPDGTYLILNGGQQGRAGFGTSSDPNLNALLYDPSKPVNQRISVMANTIIARSAILLMDGRVLVSGSDPEDSCYPQDINNTDWAYGQTVPFTITSNSSGAIRVSLIGAVSSTHGNSMGQHTIFPAFSCSGNFCTVTAPPNAYVSPPGWFMVFVLDGPTPSFATWVRIGGDPANLGSWPDYPDFTVPGSGPVEVWKSPCDGLTC</sequence>
<dbReference type="Pfam" id="PF07250">
    <property type="entry name" value="Glyoxal_oxid_N"/>
    <property type="match status" value="2"/>
</dbReference>
<feature type="domain" description="Galactose oxidase-like Early set" evidence="3">
    <location>
        <begin position="421"/>
        <end position="508"/>
    </location>
</feature>
<dbReference type="SUPFAM" id="SSF50965">
    <property type="entry name" value="Galactose oxidase, central domain"/>
    <property type="match status" value="1"/>
</dbReference>
<dbReference type="Gene3D" id="2.130.10.80">
    <property type="entry name" value="Galactose oxidase/kelch, beta-propeller"/>
    <property type="match status" value="1"/>
</dbReference>
<dbReference type="InterPro" id="IPR009880">
    <property type="entry name" value="Glyoxal_oxidase_N"/>
</dbReference>
<evidence type="ECO:0000313" key="5">
    <source>
        <dbReference type="Proteomes" id="UP000250140"/>
    </source>
</evidence>
<dbReference type="InterPro" id="IPR014756">
    <property type="entry name" value="Ig_E-set"/>
</dbReference>
<dbReference type="Pfam" id="PF09118">
    <property type="entry name" value="GO-like_E_set"/>
    <property type="match status" value="1"/>
</dbReference>
<dbReference type="SUPFAM" id="SSF81296">
    <property type="entry name" value="E set domains"/>
    <property type="match status" value="1"/>
</dbReference>
<protein>
    <submittedName>
        <fullName evidence="4">Copper radical oxidase</fullName>
    </submittedName>
</protein>
<evidence type="ECO:0000259" key="2">
    <source>
        <dbReference type="Pfam" id="PF07250"/>
    </source>
</evidence>
<dbReference type="Gene3D" id="2.60.40.10">
    <property type="entry name" value="Immunoglobulins"/>
    <property type="match status" value="1"/>
</dbReference>
<evidence type="ECO:0000256" key="1">
    <source>
        <dbReference type="ARBA" id="ARBA00022729"/>
    </source>
</evidence>
<name>A0A8E2ENV7_9PEZI</name>
<dbReference type="OrthoDB" id="2019572at2759"/>
<gene>
    <name evidence="4" type="ORF">AOQ84DRAFT_401362</name>
</gene>
<dbReference type="InterPro" id="IPR013783">
    <property type="entry name" value="Ig-like_fold"/>
</dbReference>
<accession>A0A8E2ENV7</accession>
<proteinExistence type="predicted"/>
<organism evidence="4 5">
    <name type="scientific">Glonium stellatum</name>
    <dbReference type="NCBI Taxonomy" id="574774"/>
    <lineage>
        <taxon>Eukaryota</taxon>
        <taxon>Fungi</taxon>
        <taxon>Dikarya</taxon>
        <taxon>Ascomycota</taxon>
        <taxon>Pezizomycotina</taxon>
        <taxon>Dothideomycetes</taxon>
        <taxon>Pleosporomycetidae</taxon>
        <taxon>Gloniales</taxon>
        <taxon>Gloniaceae</taxon>
        <taxon>Glonium</taxon>
    </lineage>
</organism>
<dbReference type="CDD" id="cd02851">
    <property type="entry name" value="E_set_GO_C"/>
    <property type="match status" value="1"/>
</dbReference>
<dbReference type="InterPro" id="IPR015202">
    <property type="entry name" value="GO-like_E_set"/>
</dbReference>
<evidence type="ECO:0000313" key="4">
    <source>
        <dbReference type="EMBL" id="OCL02176.1"/>
    </source>
</evidence>
<feature type="domain" description="Glyoxal oxidase N-terminal" evidence="2">
    <location>
        <begin position="125"/>
        <end position="314"/>
    </location>
</feature>
<dbReference type="InterPro" id="IPR011043">
    <property type="entry name" value="Gal_Oxase/kelch_b-propeller"/>
</dbReference>